<feature type="region of interest" description="Disordered" evidence="1">
    <location>
        <begin position="262"/>
        <end position="314"/>
    </location>
</feature>
<feature type="domain" description="PRC-barrel" evidence="2">
    <location>
        <begin position="16"/>
        <end position="77"/>
    </location>
</feature>
<evidence type="ECO:0000313" key="4">
    <source>
        <dbReference type="EMBL" id="PPB48290.1"/>
    </source>
</evidence>
<reference evidence="4 5" key="1">
    <citation type="journal article" date="2014" name="Int. J. Syst. Evol. Microbiol.">
        <title>Arthrobacter pityocampae sp. nov., isolated from Thaumetopoea pityocampa (Lep., Thaumetopoeidae).</title>
        <authorList>
            <person name="Ince I.A."/>
            <person name="Demirbag Z."/>
            <person name="Kati H."/>
        </authorList>
    </citation>
    <scope>NUCLEOTIDE SEQUENCE [LARGE SCALE GENOMIC DNA]</scope>
    <source>
        <strain evidence="4 5">Tp2</strain>
    </source>
</reference>
<gene>
    <name evidence="4" type="ORF">C4K88_15170</name>
</gene>
<evidence type="ECO:0000259" key="2">
    <source>
        <dbReference type="Pfam" id="PF05239"/>
    </source>
</evidence>
<dbReference type="InterPro" id="IPR027275">
    <property type="entry name" value="PRC-brl_dom"/>
</dbReference>
<dbReference type="InterPro" id="IPR011033">
    <property type="entry name" value="PRC_barrel-like_sf"/>
</dbReference>
<accession>A0A2S5IUS5</accession>
<dbReference type="GO" id="GO:0030077">
    <property type="term" value="C:plasma membrane light-harvesting complex"/>
    <property type="evidence" value="ECO:0007669"/>
    <property type="project" value="InterPro"/>
</dbReference>
<sequence length="314" mass="34308">MLTMHDLDPLLGHRSAVVTDEGDRVGSIGEVYLNDDSEAPAWVTVHTGLFGTKESFVPLEGATVQGDRLVVAYSRDLIRNAPSIERDGHLGPEDKGVLYAHYGLDEMTATTATTGRDVEAGNASGDAAVTRERRGNGSPWMVRSEERLRVGTETHEAARVRLRKYVVTEEASRTVPLLREELLIEREPITTRNAPADGSLFQEEVVELVSHEEQAVILGRDTVLVERVRLARTTVTGRATVREEVRKERIVTSVDGDAAVDSEAFGPGARTRRSAGRVRGRAAGRGQAASTDDQADRIVTNTPNPLLKGKNKRR</sequence>
<dbReference type="OrthoDB" id="3712018at2"/>
<dbReference type="Pfam" id="PF05239">
    <property type="entry name" value="PRC"/>
    <property type="match status" value="1"/>
</dbReference>
<organism evidence="4 5">
    <name type="scientific">Arthrobacter pityocampae</name>
    <dbReference type="NCBI Taxonomy" id="547334"/>
    <lineage>
        <taxon>Bacteria</taxon>
        <taxon>Bacillati</taxon>
        <taxon>Actinomycetota</taxon>
        <taxon>Actinomycetes</taxon>
        <taxon>Micrococcales</taxon>
        <taxon>Micrococcaceae</taxon>
        <taxon>Arthrobacter</taxon>
    </lineage>
</organism>
<keyword evidence="5" id="KW-1185">Reference proteome</keyword>
<dbReference type="GO" id="GO:0019684">
    <property type="term" value="P:photosynthesis, light reaction"/>
    <property type="evidence" value="ECO:0007669"/>
    <property type="project" value="InterPro"/>
</dbReference>
<dbReference type="InterPro" id="IPR019060">
    <property type="entry name" value="DUF2382"/>
</dbReference>
<dbReference type="InterPro" id="IPR052967">
    <property type="entry name" value="Stress_Response_Assoc"/>
</dbReference>
<dbReference type="Pfam" id="PF09557">
    <property type="entry name" value="DUF2382"/>
    <property type="match status" value="1"/>
</dbReference>
<dbReference type="Proteomes" id="UP000239297">
    <property type="component" value="Unassembled WGS sequence"/>
</dbReference>
<dbReference type="SUPFAM" id="SSF50346">
    <property type="entry name" value="PRC-barrel domain"/>
    <property type="match status" value="1"/>
</dbReference>
<dbReference type="AlphaFoldDB" id="A0A2S5IUS5"/>
<comment type="caution">
    <text evidence="4">The sequence shown here is derived from an EMBL/GenBank/DDBJ whole genome shotgun (WGS) entry which is preliminary data.</text>
</comment>
<dbReference type="Gene3D" id="3.90.50.10">
    <property type="entry name" value="Photosynthetic Reaction Center, subunit H, domain 2"/>
    <property type="match status" value="1"/>
</dbReference>
<evidence type="ECO:0000313" key="5">
    <source>
        <dbReference type="Proteomes" id="UP000239297"/>
    </source>
</evidence>
<evidence type="ECO:0000259" key="3">
    <source>
        <dbReference type="Pfam" id="PF09557"/>
    </source>
</evidence>
<proteinExistence type="predicted"/>
<dbReference type="RefSeq" id="WP_104122464.1">
    <property type="nucleotide sequence ID" value="NZ_PRKW01000006.1"/>
</dbReference>
<feature type="domain" description="DUF2382" evidence="3">
    <location>
        <begin position="141"/>
        <end position="250"/>
    </location>
</feature>
<evidence type="ECO:0000256" key="1">
    <source>
        <dbReference type="SAM" id="MobiDB-lite"/>
    </source>
</evidence>
<dbReference type="PANTHER" id="PTHR38463">
    <property type="entry name" value="STRESS RESPONSE PROTEIN YSNF"/>
    <property type="match status" value="1"/>
</dbReference>
<feature type="compositionally biased region" description="Basic residues" evidence="1">
    <location>
        <begin position="270"/>
        <end position="282"/>
    </location>
</feature>
<name>A0A2S5IUS5_9MICC</name>
<protein>
    <submittedName>
        <fullName evidence="4">Photosystem reaction center subunit H</fullName>
    </submittedName>
</protein>
<feature type="region of interest" description="Disordered" evidence="1">
    <location>
        <begin position="117"/>
        <end position="138"/>
    </location>
</feature>
<dbReference type="EMBL" id="PRKW01000006">
    <property type="protein sequence ID" value="PPB48290.1"/>
    <property type="molecule type" value="Genomic_DNA"/>
</dbReference>
<dbReference type="PANTHER" id="PTHR38463:SF1">
    <property type="entry name" value="STRESS RESPONSE PROTEIN YSNF"/>
    <property type="match status" value="1"/>
</dbReference>
<dbReference type="InterPro" id="IPR014747">
    <property type="entry name" value="Bac_photo_RC_H_C"/>
</dbReference>